<feature type="transmembrane region" description="Helical" evidence="1">
    <location>
        <begin position="446"/>
        <end position="466"/>
    </location>
</feature>
<feature type="transmembrane region" description="Helical" evidence="1">
    <location>
        <begin position="314"/>
        <end position="334"/>
    </location>
</feature>
<organism evidence="2 3">
    <name type="scientific">Microbacterium alkaliflavum</name>
    <dbReference type="NCBI Taxonomy" id="3248839"/>
    <lineage>
        <taxon>Bacteria</taxon>
        <taxon>Bacillati</taxon>
        <taxon>Actinomycetota</taxon>
        <taxon>Actinomycetes</taxon>
        <taxon>Micrococcales</taxon>
        <taxon>Microbacteriaceae</taxon>
        <taxon>Microbacterium</taxon>
    </lineage>
</organism>
<evidence type="ECO:0000313" key="3">
    <source>
        <dbReference type="Proteomes" id="UP001610861"/>
    </source>
</evidence>
<feature type="transmembrane region" description="Helical" evidence="1">
    <location>
        <begin position="213"/>
        <end position="231"/>
    </location>
</feature>
<feature type="transmembrane region" description="Helical" evidence="1">
    <location>
        <begin position="169"/>
        <end position="186"/>
    </location>
</feature>
<feature type="transmembrane region" description="Helical" evidence="1">
    <location>
        <begin position="238"/>
        <end position="260"/>
    </location>
</feature>
<feature type="transmembrane region" description="Helical" evidence="1">
    <location>
        <begin position="341"/>
        <end position="361"/>
    </location>
</feature>
<evidence type="ECO:0008006" key="4">
    <source>
        <dbReference type="Google" id="ProtNLM"/>
    </source>
</evidence>
<feature type="transmembrane region" description="Helical" evidence="1">
    <location>
        <begin position="701"/>
        <end position="723"/>
    </location>
</feature>
<evidence type="ECO:0000256" key="1">
    <source>
        <dbReference type="SAM" id="Phobius"/>
    </source>
</evidence>
<accession>A0ABW7Q7C7</accession>
<feature type="transmembrane region" description="Helical" evidence="1">
    <location>
        <begin position="104"/>
        <end position="137"/>
    </location>
</feature>
<keyword evidence="1" id="KW-1133">Transmembrane helix</keyword>
<protein>
    <recommendedName>
        <fullName evidence="4">Membrane protein YfhO</fullName>
    </recommendedName>
</protein>
<feature type="transmembrane region" description="Helical" evidence="1">
    <location>
        <begin position="27"/>
        <end position="52"/>
    </location>
</feature>
<sequence>MTIVETEIPAATSEPLRTSRKTIPDSVLTLGVAAYVVVLGVIAAVAGVHFFYVGDNPESFIPLWHHFGTELRAGHWWTMEASAWMGGNYAGEAAYAQWNPFLLLAYIALSFFGNLAIGASAVMIAMLALLGAGAFLLMRSYGAAKAPSVALAGAVPVTGFTLFYEAAGWPAGLAAFVGVTFFWLAVRKQTTGKWPPIVTFVFGFLAVTTGNPYALLGIIIVLGGAFIELLLARRWRPAIHLVVTGILVGATSLLVFLPLLGVQPVTVRQELAGIVNDTFMVPDLGDLSGASTPSYLPTITNWGGSVVESLPSTYLAWFALPLLPWIRWGALWRVLRTRSSILIVTGIFAVTVLGPSNLWLFRWPIRLIEYLYLGILLILALGITVGIARTAPRRRIGASAVIVAFGTFLAMAATPNGAKIHAVSFVLVAGLIIALAFVWRRWGTTAAMSVILAGTVLVTGFQTLAYPRGTPTIIVPDDLSQMTAQASSFEGTVLQLAEQRLAGPEAINTGKLLFGNLSAPLPYESINRYSGISFRALSEALCIDYKGVTCPDSYNRLWKPVAHTQGDLADALGISTLVIHKPSLPDVVEDGPPAGWKQVESDDVRVVWVRDEPLSGNGRVSGTSDGVTATSVFDTETAEDVDVNADQSGFVTFARLAWPGYSVTVDGAKVDYVTSKEGLLQVPVPQGTSTVSLTYAAPGLAVGWMATGAAALLAIAQSVIWYLGRRRAGALPALSAPEVQAVS</sequence>
<reference evidence="2 3" key="1">
    <citation type="submission" date="2024-09" db="EMBL/GenBank/DDBJ databases">
        <authorList>
            <person name="Pan X."/>
        </authorList>
    </citation>
    <scope>NUCLEOTIDE SEQUENCE [LARGE SCALE GENOMIC DNA]</scope>
    <source>
        <strain evidence="2 3">B2969</strain>
    </source>
</reference>
<feature type="transmembrane region" description="Helical" evidence="1">
    <location>
        <begin position="420"/>
        <end position="439"/>
    </location>
</feature>
<dbReference type="EMBL" id="JBIQWL010000003">
    <property type="protein sequence ID" value="MFH8250733.1"/>
    <property type="molecule type" value="Genomic_DNA"/>
</dbReference>
<proteinExistence type="predicted"/>
<keyword evidence="1" id="KW-0812">Transmembrane</keyword>
<feature type="transmembrane region" description="Helical" evidence="1">
    <location>
        <begin position="367"/>
        <end position="388"/>
    </location>
</feature>
<gene>
    <name evidence="2" type="ORF">ACH3VR_10245</name>
</gene>
<feature type="transmembrane region" description="Helical" evidence="1">
    <location>
        <begin position="191"/>
        <end position="207"/>
    </location>
</feature>
<dbReference type="Proteomes" id="UP001610861">
    <property type="component" value="Unassembled WGS sequence"/>
</dbReference>
<name>A0ABW7Q7C7_9MICO</name>
<keyword evidence="3" id="KW-1185">Reference proteome</keyword>
<dbReference type="RefSeq" id="WP_396640686.1">
    <property type="nucleotide sequence ID" value="NZ_JBIQWL010000003.1"/>
</dbReference>
<feature type="transmembrane region" description="Helical" evidence="1">
    <location>
        <begin position="395"/>
        <end position="414"/>
    </location>
</feature>
<comment type="caution">
    <text evidence="2">The sequence shown here is derived from an EMBL/GenBank/DDBJ whole genome shotgun (WGS) entry which is preliminary data.</text>
</comment>
<keyword evidence="1" id="KW-0472">Membrane</keyword>
<evidence type="ECO:0000313" key="2">
    <source>
        <dbReference type="EMBL" id="MFH8250733.1"/>
    </source>
</evidence>